<dbReference type="GO" id="GO:0016405">
    <property type="term" value="F:CoA-ligase activity"/>
    <property type="evidence" value="ECO:0007669"/>
    <property type="project" value="TreeGrafter"/>
</dbReference>
<feature type="domain" description="AMP-binding enzyme C-terminal" evidence="4">
    <location>
        <begin position="466"/>
        <end position="543"/>
    </location>
</feature>
<dbReference type="InterPro" id="IPR025110">
    <property type="entry name" value="AMP-bd_C"/>
</dbReference>
<dbReference type="InterPro" id="IPR042099">
    <property type="entry name" value="ANL_N_sf"/>
</dbReference>
<dbReference type="PANTHER" id="PTHR24096">
    <property type="entry name" value="LONG-CHAIN-FATTY-ACID--COA LIGASE"/>
    <property type="match status" value="1"/>
</dbReference>
<evidence type="ECO:0000313" key="5">
    <source>
        <dbReference type="EMBL" id="KAK5954640.1"/>
    </source>
</evidence>
<accession>A0AAN8EI99</accession>
<keyword evidence="2" id="KW-0436">Ligase</keyword>
<sequence>MVAPTKQYLPHKDYNVPNIDILSLIFDSPLAWTNEDTILHAEAADPSNKLTKADTRTLTKRLAHVFRNKFGIGSDGPNKDVVVCISSGQILLASLFYGVVAAGGIYSAASSAFQPGELARQLKQGKSGLLLASVDCKDTAIQAAKECNIPLSKVLVFDSMGHKRMLADVESNTNYLDSKAEMEWPRITDHEELKKSKACLLYSSGTTGPPKGVIVSHLNIVAEGVLPQFMLREYFKREQQKDPSFKFEYRTLAHLPAAHIAGLQGYLINPALAGGPVYWMPKFDFPMFLKYCKEFKITTFFTVPPIYLLIAKSPLVTDQFAHMHHAISGAAPMGRELQTAVQQKMGCYISQTWGLSETTGSVTAMPWDQNDLTGSVSPVLPNTRLRVVDDEENDVEEGQEGELIVQSPVVTQGYFDNEKATKESFTADGLWFKTGDIGLVRDRMFYVVDRKKELIKYKGLQVAPAELEAHLIAHNKILDAAVIGVPAPDGSGNELPRAYVVADKNAISGDEIMKYVKDALASHKQLRGGVIYLDAIPKSPSGKILRRELRDMAKKENRVQGAKL</sequence>
<evidence type="ECO:0000259" key="3">
    <source>
        <dbReference type="Pfam" id="PF00501"/>
    </source>
</evidence>
<dbReference type="InterPro" id="IPR020845">
    <property type="entry name" value="AMP-binding_CS"/>
</dbReference>
<name>A0AAN8EI99_9EURO</name>
<gene>
    <name evidence="5" type="ORF">OHC33_004362</name>
</gene>
<dbReference type="EMBL" id="JAKLMC020000008">
    <property type="protein sequence ID" value="KAK5954640.1"/>
    <property type="molecule type" value="Genomic_DNA"/>
</dbReference>
<protein>
    <submittedName>
        <fullName evidence="5">Uncharacterized protein</fullName>
    </submittedName>
</protein>
<dbReference type="Gene3D" id="3.40.50.12780">
    <property type="entry name" value="N-terminal domain of ligase-like"/>
    <property type="match status" value="1"/>
</dbReference>
<dbReference type="SUPFAM" id="SSF56801">
    <property type="entry name" value="Acetyl-CoA synthetase-like"/>
    <property type="match status" value="1"/>
</dbReference>
<comment type="similarity">
    <text evidence="1">Belongs to the ATP-dependent AMP-binding enzyme family.</text>
</comment>
<dbReference type="InterPro" id="IPR000873">
    <property type="entry name" value="AMP-dep_synth/lig_dom"/>
</dbReference>
<comment type="caution">
    <text evidence="5">The sequence shown here is derived from an EMBL/GenBank/DDBJ whole genome shotgun (WGS) entry which is preliminary data.</text>
</comment>
<keyword evidence="6" id="KW-1185">Reference proteome</keyword>
<dbReference type="Pfam" id="PF13193">
    <property type="entry name" value="AMP-binding_C"/>
    <property type="match status" value="1"/>
</dbReference>
<dbReference type="Proteomes" id="UP001316803">
    <property type="component" value="Unassembled WGS sequence"/>
</dbReference>
<dbReference type="GO" id="GO:0019748">
    <property type="term" value="P:secondary metabolic process"/>
    <property type="evidence" value="ECO:0007669"/>
    <property type="project" value="TreeGrafter"/>
</dbReference>
<evidence type="ECO:0000313" key="6">
    <source>
        <dbReference type="Proteomes" id="UP001316803"/>
    </source>
</evidence>
<dbReference type="Pfam" id="PF00501">
    <property type="entry name" value="AMP-binding"/>
    <property type="match status" value="1"/>
</dbReference>
<dbReference type="AlphaFoldDB" id="A0AAN8EI99"/>
<dbReference type="PANTHER" id="PTHR24096:SF149">
    <property type="entry name" value="AMP-BINDING DOMAIN-CONTAINING PROTEIN-RELATED"/>
    <property type="match status" value="1"/>
</dbReference>
<evidence type="ECO:0000259" key="4">
    <source>
        <dbReference type="Pfam" id="PF13193"/>
    </source>
</evidence>
<proteinExistence type="inferred from homology"/>
<reference evidence="5 6" key="1">
    <citation type="submission" date="2022-12" db="EMBL/GenBank/DDBJ databases">
        <title>Genomic features and morphological characterization of a novel Knufia sp. strain isolated from spacecraft assembly facility.</title>
        <authorList>
            <person name="Teixeira M."/>
            <person name="Chander A.M."/>
            <person name="Stajich J.E."/>
            <person name="Venkateswaran K."/>
        </authorList>
    </citation>
    <scope>NUCLEOTIDE SEQUENCE [LARGE SCALE GENOMIC DNA]</scope>
    <source>
        <strain evidence="5 6">FJI-L2-BK-P2</strain>
    </source>
</reference>
<organism evidence="5 6">
    <name type="scientific">Knufia fluminis</name>
    <dbReference type="NCBI Taxonomy" id="191047"/>
    <lineage>
        <taxon>Eukaryota</taxon>
        <taxon>Fungi</taxon>
        <taxon>Dikarya</taxon>
        <taxon>Ascomycota</taxon>
        <taxon>Pezizomycotina</taxon>
        <taxon>Eurotiomycetes</taxon>
        <taxon>Chaetothyriomycetidae</taxon>
        <taxon>Chaetothyriales</taxon>
        <taxon>Trichomeriaceae</taxon>
        <taxon>Knufia</taxon>
    </lineage>
</organism>
<dbReference type="PROSITE" id="PS00455">
    <property type="entry name" value="AMP_BINDING"/>
    <property type="match status" value="1"/>
</dbReference>
<evidence type="ECO:0000256" key="1">
    <source>
        <dbReference type="ARBA" id="ARBA00006432"/>
    </source>
</evidence>
<feature type="domain" description="AMP-dependent synthetase/ligase" evidence="3">
    <location>
        <begin position="45"/>
        <end position="415"/>
    </location>
</feature>
<dbReference type="InterPro" id="IPR045851">
    <property type="entry name" value="AMP-bd_C_sf"/>
</dbReference>
<dbReference type="Gene3D" id="3.30.300.30">
    <property type="match status" value="1"/>
</dbReference>
<evidence type="ECO:0000256" key="2">
    <source>
        <dbReference type="ARBA" id="ARBA00022598"/>
    </source>
</evidence>